<feature type="transmembrane region" description="Helical" evidence="4">
    <location>
        <begin position="30"/>
        <end position="50"/>
    </location>
</feature>
<dbReference type="EMBL" id="CP002353">
    <property type="protein sequence ID" value="ADV62710.1"/>
    <property type="molecule type" value="Genomic_DNA"/>
</dbReference>
<comment type="similarity">
    <text evidence="1">Belongs to the outer membrane factor (OMF) (TC 1.B.17) family.</text>
</comment>
<keyword evidence="4" id="KW-0812">Transmembrane</keyword>
<name>E8R4A9_ISOPI</name>
<evidence type="ECO:0000313" key="5">
    <source>
        <dbReference type="EMBL" id="ADV62710.1"/>
    </source>
</evidence>
<evidence type="ECO:0000256" key="2">
    <source>
        <dbReference type="SAM" id="Coils"/>
    </source>
</evidence>
<dbReference type="Gene3D" id="1.20.1600.10">
    <property type="entry name" value="Outer membrane efflux proteins (OEP)"/>
    <property type="match status" value="1"/>
</dbReference>
<dbReference type="OrthoDB" id="9791261at2"/>
<evidence type="ECO:0000313" key="6">
    <source>
        <dbReference type="Proteomes" id="UP000008631"/>
    </source>
</evidence>
<dbReference type="HOGENOM" id="CLU_479645_0_0_0"/>
<evidence type="ECO:0000256" key="4">
    <source>
        <dbReference type="SAM" id="Phobius"/>
    </source>
</evidence>
<feature type="region of interest" description="Disordered" evidence="3">
    <location>
        <begin position="346"/>
        <end position="371"/>
    </location>
</feature>
<keyword evidence="4" id="KW-1133">Transmembrane helix</keyword>
<accession>E8R4A9</accession>
<keyword evidence="2" id="KW-0175">Coiled coil</keyword>
<dbReference type="RefSeq" id="WP_013564998.1">
    <property type="nucleotide sequence ID" value="NC_014962.1"/>
</dbReference>
<dbReference type="PANTHER" id="PTHR30203:SF24">
    <property type="entry name" value="BLR4935 PROTEIN"/>
    <property type="match status" value="1"/>
</dbReference>
<dbReference type="InParanoid" id="E8R4A9"/>
<dbReference type="STRING" id="575540.Isop_2131"/>
<gene>
    <name evidence="5" type="ordered locus">Isop_2131</name>
</gene>
<evidence type="ECO:0000256" key="3">
    <source>
        <dbReference type="SAM" id="MobiDB-lite"/>
    </source>
</evidence>
<dbReference type="PANTHER" id="PTHR30203">
    <property type="entry name" value="OUTER MEMBRANE CATION EFFLUX PROTEIN"/>
    <property type="match status" value="1"/>
</dbReference>
<dbReference type="eggNOG" id="COG1538">
    <property type="taxonomic scope" value="Bacteria"/>
</dbReference>
<dbReference type="KEGG" id="ipa:Isop_2131"/>
<dbReference type="InterPro" id="IPR010131">
    <property type="entry name" value="MdtP/NodT-like"/>
</dbReference>
<dbReference type="GO" id="GO:0015562">
    <property type="term" value="F:efflux transmembrane transporter activity"/>
    <property type="evidence" value="ECO:0007669"/>
    <property type="project" value="InterPro"/>
</dbReference>
<proteinExistence type="inferred from homology"/>
<reference evidence="5 6" key="2">
    <citation type="journal article" date="2011" name="Stand. Genomic Sci.">
        <title>Complete genome sequence of Isosphaera pallida type strain (IS1B).</title>
        <authorList>
            <consortium name="US DOE Joint Genome Institute (JGI-PGF)"/>
            <person name="Goker M."/>
            <person name="Cleland D."/>
            <person name="Saunders E."/>
            <person name="Lapidus A."/>
            <person name="Nolan M."/>
            <person name="Lucas S."/>
            <person name="Hammon N."/>
            <person name="Deshpande S."/>
            <person name="Cheng J.F."/>
            <person name="Tapia R."/>
            <person name="Han C."/>
            <person name="Goodwin L."/>
            <person name="Pitluck S."/>
            <person name="Liolios K."/>
            <person name="Pagani I."/>
            <person name="Ivanova N."/>
            <person name="Mavromatis K."/>
            <person name="Pati A."/>
            <person name="Chen A."/>
            <person name="Palaniappan K."/>
            <person name="Land M."/>
            <person name="Hauser L."/>
            <person name="Chang Y.J."/>
            <person name="Jeffries C.D."/>
            <person name="Detter J.C."/>
            <person name="Beck B."/>
            <person name="Woyke T."/>
            <person name="Bristow J."/>
            <person name="Eisen J.A."/>
            <person name="Markowitz V."/>
            <person name="Hugenholtz P."/>
            <person name="Kyrpides N.C."/>
            <person name="Klenk H.P."/>
        </authorList>
    </citation>
    <scope>NUCLEOTIDE SEQUENCE [LARGE SCALE GENOMIC DNA]</scope>
    <source>
        <strain evidence="6">ATCC 43644 / DSM 9630 / IS1B</strain>
    </source>
</reference>
<dbReference type="SUPFAM" id="SSF56954">
    <property type="entry name" value="Outer membrane efflux proteins (OEP)"/>
    <property type="match status" value="1"/>
</dbReference>
<dbReference type="Pfam" id="PF02321">
    <property type="entry name" value="OEP"/>
    <property type="match status" value="2"/>
</dbReference>
<evidence type="ECO:0000256" key="1">
    <source>
        <dbReference type="ARBA" id="ARBA00007613"/>
    </source>
</evidence>
<keyword evidence="6" id="KW-1185">Reference proteome</keyword>
<dbReference type="AlphaFoldDB" id="E8R4A9"/>
<feature type="coiled-coil region" evidence="2">
    <location>
        <begin position="463"/>
        <end position="490"/>
    </location>
</feature>
<dbReference type="InterPro" id="IPR003423">
    <property type="entry name" value="OMP_efflux"/>
</dbReference>
<keyword evidence="4" id="KW-0472">Membrane</keyword>
<reference key="1">
    <citation type="submission" date="2010-11" db="EMBL/GenBank/DDBJ databases">
        <title>The complete sequence of chromosome of Isophaera pallida ATCC 43644.</title>
        <authorList>
            <consortium name="US DOE Joint Genome Institute (JGI-PGF)"/>
            <person name="Lucas S."/>
            <person name="Copeland A."/>
            <person name="Lapidus A."/>
            <person name="Bruce D."/>
            <person name="Goodwin L."/>
            <person name="Pitluck S."/>
            <person name="Kyrpides N."/>
            <person name="Mavromatis K."/>
            <person name="Pagani I."/>
            <person name="Ivanova N."/>
            <person name="Saunders E."/>
            <person name="Brettin T."/>
            <person name="Detter J.C."/>
            <person name="Han C."/>
            <person name="Tapia R."/>
            <person name="Land M."/>
            <person name="Hauser L."/>
            <person name="Markowitz V."/>
            <person name="Cheng J.-F."/>
            <person name="Hugenholtz P."/>
            <person name="Woyke T."/>
            <person name="Wu D."/>
            <person name="Eisen J.A."/>
        </authorList>
    </citation>
    <scope>NUCLEOTIDE SEQUENCE</scope>
    <source>
        <strain>ATCC 43644</strain>
    </source>
</reference>
<dbReference type="Proteomes" id="UP000008631">
    <property type="component" value="Chromosome"/>
</dbReference>
<organism evidence="5 6">
    <name type="scientific">Isosphaera pallida (strain ATCC 43644 / DSM 9630 / IS1B)</name>
    <dbReference type="NCBI Taxonomy" id="575540"/>
    <lineage>
        <taxon>Bacteria</taxon>
        <taxon>Pseudomonadati</taxon>
        <taxon>Planctomycetota</taxon>
        <taxon>Planctomycetia</taxon>
        <taxon>Isosphaerales</taxon>
        <taxon>Isosphaeraceae</taxon>
        <taxon>Isosphaera</taxon>
    </lineage>
</organism>
<sequence>MVASLREFHAQLESGFERPRTKRLVRMGRLIGLAGIGLGWMLTWCLGGSAGDRRVERTVLAAPPVFHSRLAEGHAKAFESVDDSVGQEIGVGEADRQEPCEEVASLPPSLLGSESPPEALAIEDEPPIVVAESPRQARSSRGVLLERFEDPRQALEDPGPEVGLTLDQALEWAGNFNPDLAAARLELPRAQADLVTASLRLNPTLGFQTDLIPYERFSDQRPGGQTEYRLGLRLPLDPSGKRFARIGVAQEGVRLAEAVYFDRVRLTLDQTATAFVEVLGARAAANLAQVRFDQTMQAERLLEIQFEQGEATRADRLAARVDRRAAEAARESSRVELIQTQRRLNRLLGRPSDSNPNADPDALDPLTTPRGPLLVEPTPIADLATLRALAAERRPDLIARRIAVEQARAQVDLERANGVPNWEFAYDPLVYQDNAPFGDLSARSFLLGLSIPLPLFNRNQGNISRALTTLDQARAELVALERQVDLEVEQAFREYNVAVSVAQELLDGLGELDLARRDVLRLVIDGERDPLSYLATLRNFADVAEQTRRAVLRQRLALIRVFTVTGSW</sequence>
<protein>
    <submittedName>
        <fullName evidence="5">Outer membrane efflux protein</fullName>
    </submittedName>
</protein>